<accession>A0A5J9WN81</accession>
<protein>
    <submittedName>
        <fullName evidence="2">Uncharacterized protein</fullName>
    </submittedName>
</protein>
<comment type="caution">
    <text evidence="2">The sequence shown here is derived from an EMBL/GenBank/DDBJ whole genome shotgun (WGS) entry which is preliminary data.</text>
</comment>
<feature type="non-terminal residue" evidence="2">
    <location>
        <position position="1"/>
    </location>
</feature>
<evidence type="ECO:0000313" key="3">
    <source>
        <dbReference type="Proteomes" id="UP000324897"/>
    </source>
</evidence>
<reference evidence="2 3" key="1">
    <citation type="journal article" date="2019" name="Sci. Rep.">
        <title>A high-quality genome of Eragrostis curvula grass provides insights into Poaceae evolution and supports new strategies to enhance forage quality.</title>
        <authorList>
            <person name="Carballo J."/>
            <person name="Santos B.A.C.M."/>
            <person name="Zappacosta D."/>
            <person name="Garbus I."/>
            <person name="Selva J.P."/>
            <person name="Gallo C.A."/>
            <person name="Diaz A."/>
            <person name="Albertini E."/>
            <person name="Caccamo M."/>
            <person name="Echenique V."/>
        </authorList>
    </citation>
    <scope>NUCLEOTIDE SEQUENCE [LARGE SCALE GENOMIC DNA]</scope>
    <source>
        <strain evidence="3">cv. Victoria</strain>
        <tissue evidence="2">Leaf</tissue>
    </source>
</reference>
<keyword evidence="3" id="KW-1185">Reference proteome</keyword>
<name>A0A5J9WN81_9POAL</name>
<dbReference type="Gramene" id="TVU49563">
    <property type="protein sequence ID" value="TVU49563"/>
    <property type="gene ID" value="EJB05_00876"/>
</dbReference>
<evidence type="ECO:0000256" key="1">
    <source>
        <dbReference type="SAM" id="MobiDB-lite"/>
    </source>
</evidence>
<gene>
    <name evidence="2" type="ORF">EJB05_00876</name>
</gene>
<dbReference type="AlphaFoldDB" id="A0A5J9WN81"/>
<proteinExistence type="predicted"/>
<organism evidence="2 3">
    <name type="scientific">Eragrostis curvula</name>
    <name type="common">weeping love grass</name>
    <dbReference type="NCBI Taxonomy" id="38414"/>
    <lineage>
        <taxon>Eukaryota</taxon>
        <taxon>Viridiplantae</taxon>
        <taxon>Streptophyta</taxon>
        <taxon>Embryophyta</taxon>
        <taxon>Tracheophyta</taxon>
        <taxon>Spermatophyta</taxon>
        <taxon>Magnoliopsida</taxon>
        <taxon>Liliopsida</taxon>
        <taxon>Poales</taxon>
        <taxon>Poaceae</taxon>
        <taxon>PACMAD clade</taxon>
        <taxon>Chloridoideae</taxon>
        <taxon>Eragrostideae</taxon>
        <taxon>Eragrostidinae</taxon>
        <taxon>Eragrostis</taxon>
    </lineage>
</organism>
<feature type="region of interest" description="Disordered" evidence="1">
    <location>
        <begin position="1"/>
        <end position="40"/>
    </location>
</feature>
<feature type="compositionally biased region" description="Polar residues" evidence="1">
    <location>
        <begin position="1"/>
        <end position="10"/>
    </location>
</feature>
<evidence type="ECO:0000313" key="2">
    <source>
        <dbReference type="EMBL" id="TVU49563.1"/>
    </source>
</evidence>
<dbReference type="EMBL" id="RWGY01000002">
    <property type="protein sequence ID" value="TVU49563.1"/>
    <property type="molecule type" value="Genomic_DNA"/>
</dbReference>
<dbReference type="Proteomes" id="UP000324897">
    <property type="component" value="Chromosome 6"/>
</dbReference>
<sequence length="86" mass="9665">MKFPATTTENVAPPLPKKDKKVDNMTTDVAPPPPKKAVNVDNATANVAPPKKDKKLKSFRKKFSKQYIQVLLKDMTKTILEEKSKK</sequence>